<evidence type="ECO:0000259" key="8">
    <source>
        <dbReference type="PROSITE" id="PS50893"/>
    </source>
</evidence>
<keyword evidence="5 7" id="KW-1133">Transmembrane helix</keyword>
<dbReference type="InterPro" id="IPR003593">
    <property type="entry name" value="AAA+_ATPase"/>
</dbReference>
<evidence type="ECO:0000256" key="1">
    <source>
        <dbReference type="ARBA" id="ARBA00004651"/>
    </source>
</evidence>
<protein>
    <submittedName>
        <fullName evidence="10">ABC transporter ATP-binding protein</fullName>
    </submittedName>
</protein>
<dbReference type="SUPFAM" id="SSF90123">
    <property type="entry name" value="ABC transporter transmembrane region"/>
    <property type="match status" value="1"/>
</dbReference>
<evidence type="ECO:0000313" key="11">
    <source>
        <dbReference type="Proteomes" id="UP001211711"/>
    </source>
</evidence>
<evidence type="ECO:0000256" key="3">
    <source>
        <dbReference type="ARBA" id="ARBA00022741"/>
    </source>
</evidence>
<dbReference type="GO" id="GO:0005524">
    <property type="term" value="F:ATP binding"/>
    <property type="evidence" value="ECO:0007669"/>
    <property type="project" value="UniProtKB-KW"/>
</dbReference>
<evidence type="ECO:0000256" key="6">
    <source>
        <dbReference type="ARBA" id="ARBA00023136"/>
    </source>
</evidence>
<feature type="transmembrane region" description="Helical" evidence="7">
    <location>
        <begin position="188"/>
        <end position="206"/>
    </location>
</feature>
<reference evidence="10 11" key="1">
    <citation type="submission" date="2023-01" db="EMBL/GenBank/DDBJ databases">
        <title>Genomes from the Australian National Cyanobacteria Reference Collection.</title>
        <authorList>
            <person name="Willis A."/>
            <person name="Lee E.M.F."/>
        </authorList>
    </citation>
    <scope>NUCLEOTIDE SEQUENCE [LARGE SCALE GENOMIC DNA]</scope>
    <source>
        <strain evidence="10 11">CS-549</strain>
    </source>
</reference>
<feature type="transmembrane region" description="Helical" evidence="7">
    <location>
        <begin position="159"/>
        <end position="181"/>
    </location>
</feature>
<dbReference type="InterPro" id="IPR017871">
    <property type="entry name" value="ABC_transporter-like_CS"/>
</dbReference>
<dbReference type="CDD" id="cd18544">
    <property type="entry name" value="ABC_6TM_TmrA_like"/>
    <property type="match status" value="1"/>
</dbReference>
<keyword evidence="3" id="KW-0547">Nucleotide-binding</keyword>
<dbReference type="Pfam" id="PF00005">
    <property type="entry name" value="ABC_tran"/>
    <property type="match status" value="1"/>
</dbReference>
<sequence>MSIYPNKKKSPEKSRQNQNDWRLFLRLLPYGRRSVGLLVVSMFLLIPLGIANSVQPLLIGQAISLIRQEPSVYEFIKNRSLYEGLTIIQGLFLITIIIKLLLTGYQGYLVQKLGQKITAEIRKDLFHHVTSLAVKYFDRTPVGKLITRLTSDVESLGDVFATGAVGIFADLFSMLLIIGFMFSIQWQLAILLLLILLPISCLIIYFQKQYRQANYKTREELSKLNSQLQENIVGVNVVQLFRREKFNAELFRETNKKYVAEVDTSIWYDSAVSSTLEWVSLIAIAGVLWVGSLLILRDNLSFGILSAFVLYGQKLFFPLQNFAEKFTTIQAGFTAIERVIGILDEPVEIKDKSNPRLSILDNQFGYIDEIIRDLEAQNFNTAPELGEIRFENVWFAYKDDDYVIKNLDFIIHPGEKIALVGPTGAGKSSIIRLLCRLYEPTKGRILIDGIDIREIPQAELRRYMAVILQEAFLFAGDVKSNITLGDSYTLEEIEQAAQKTNVADFIQQLPQGYDTQLRERGTNISSGEKQLLAFARAAIRNPQILVLDEATANLDVGTEALIQQALNQLLIKRTAIIIAHRLSTIRNVDRIFVLKRGELIEQGSHEQLIAQGGLYSTLHNLQMLGT</sequence>
<dbReference type="PROSITE" id="PS50893">
    <property type="entry name" value="ABC_TRANSPORTER_2"/>
    <property type="match status" value="1"/>
</dbReference>
<keyword evidence="4 10" id="KW-0067">ATP-binding</keyword>
<evidence type="ECO:0000256" key="2">
    <source>
        <dbReference type="ARBA" id="ARBA00022692"/>
    </source>
</evidence>
<organism evidence="10 11">
    <name type="scientific">Sphaerospermopsis kisseleviana CS-549</name>
    <dbReference type="NCBI Taxonomy" id="3021783"/>
    <lineage>
        <taxon>Bacteria</taxon>
        <taxon>Bacillati</taxon>
        <taxon>Cyanobacteriota</taxon>
        <taxon>Cyanophyceae</taxon>
        <taxon>Nostocales</taxon>
        <taxon>Aphanizomenonaceae</taxon>
        <taxon>Sphaerospermopsis</taxon>
        <taxon>Sphaerospermopsis kisseleviana</taxon>
    </lineage>
</organism>
<feature type="transmembrane region" description="Helical" evidence="7">
    <location>
        <begin position="80"/>
        <end position="102"/>
    </location>
</feature>
<proteinExistence type="predicted"/>
<name>A0ABT4ZWK5_9CYAN</name>
<dbReference type="InterPro" id="IPR003439">
    <property type="entry name" value="ABC_transporter-like_ATP-bd"/>
</dbReference>
<dbReference type="Pfam" id="PF00664">
    <property type="entry name" value="ABC_membrane"/>
    <property type="match status" value="1"/>
</dbReference>
<dbReference type="PROSITE" id="PS00211">
    <property type="entry name" value="ABC_TRANSPORTER_1"/>
    <property type="match status" value="1"/>
</dbReference>
<dbReference type="CDD" id="cd03254">
    <property type="entry name" value="ABCC_Glucan_exporter_like"/>
    <property type="match status" value="1"/>
</dbReference>
<dbReference type="SMART" id="SM00382">
    <property type="entry name" value="AAA"/>
    <property type="match status" value="1"/>
</dbReference>
<feature type="transmembrane region" description="Helical" evidence="7">
    <location>
        <begin position="35"/>
        <end position="59"/>
    </location>
</feature>
<dbReference type="InterPro" id="IPR036640">
    <property type="entry name" value="ABC1_TM_sf"/>
</dbReference>
<dbReference type="Proteomes" id="UP001211711">
    <property type="component" value="Unassembled WGS sequence"/>
</dbReference>
<keyword evidence="6 7" id="KW-0472">Membrane</keyword>
<comment type="caution">
    <text evidence="10">The sequence shown here is derived from an EMBL/GenBank/DDBJ whole genome shotgun (WGS) entry which is preliminary data.</text>
</comment>
<evidence type="ECO:0000259" key="9">
    <source>
        <dbReference type="PROSITE" id="PS50929"/>
    </source>
</evidence>
<dbReference type="InterPro" id="IPR039421">
    <property type="entry name" value="Type_1_exporter"/>
</dbReference>
<dbReference type="PROSITE" id="PS50929">
    <property type="entry name" value="ABC_TM1F"/>
    <property type="match status" value="1"/>
</dbReference>
<dbReference type="Gene3D" id="1.20.1560.10">
    <property type="entry name" value="ABC transporter type 1, transmembrane domain"/>
    <property type="match status" value="1"/>
</dbReference>
<evidence type="ECO:0000256" key="7">
    <source>
        <dbReference type="SAM" id="Phobius"/>
    </source>
</evidence>
<keyword evidence="2 7" id="KW-0812">Transmembrane</keyword>
<feature type="transmembrane region" description="Helical" evidence="7">
    <location>
        <begin position="278"/>
        <end position="296"/>
    </location>
</feature>
<keyword evidence="11" id="KW-1185">Reference proteome</keyword>
<dbReference type="InterPro" id="IPR027417">
    <property type="entry name" value="P-loop_NTPase"/>
</dbReference>
<dbReference type="InterPro" id="IPR011527">
    <property type="entry name" value="ABC1_TM_dom"/>
</dbReference>
<feature type="domain" description="ABC transporter" evidence="8">
    <location>
        <begin position="388"/>
        <end position="621"/>
    </location>
</feature>
<feature type="domain" description="ABC transmembrane type-1" evidence="9">
    <location>
        <begin position="39"/>
        <end position="331"/>
    </location>
</feature>
<dbReference type="PANTHER" id="PTHR43394">
    <property type="entry name" value="ATP-DEPENDENT PERMEASE MDL1, MITOCHONDRIAL"/>
    <property type="match status" value="1"/>
</dbReference>
<dbReference type="EMBL" id="JAQMTI010000265">
    <property type="protein sequence ID" value="MDB9443810.1"/>
    <property type="molecule type" value="Genomic_DNA"/>
</dbReference>
<gene>
    <name evidence="10" type="ORF">PN497_21015</name>
</gene>
<comment type="subcellular location">
    <subcellularLocation>
        <location evidence="1">Cell membrane</location>
        <topology evidence="1">Multi-pass membrane protein</topology>
    </subcellularLocation>
</comment>
<dbReference type="Gene3D" id="3.40.50.300">
    <property type="entry name" value="P-loop containing nucleotide triphosphate hydrolases"/>
    <property type="match status" value="1"/>
</dbReference>
<accession>A0ABT4ZWK5</accession>
<evidence type="ECO:0000256" key="4">
    <source>
        <dbReference type="ARBA" id="ARBA00022840"/>
    </source>
</evidence>
<dbReference type="SUPFAM" id="SSF52540">
    <property type="entry name" value="P-loop containing nucleoside triphosphate hydrolases"/>
    <property type="match status" value="1"/>
</dbReference>
<evidence type="ECO:0000256" key="5">
    <source>
        <dbReference type="ARBA" id="ARBA00022989"/>
    </source>
</evidence>
<dbReference type="PANTHER" id="PTHR43394:SF1">
    <property type="entry name" value="ATP-BINDING CASSETTE SUB-FAMILY B MEMBER 10, MITOCHONDRIAL"/>
    <property type="match status" value="1"/>
</dbReference>
<dbReference type="RefSeq" id="WP_096571769.1">
    <property type="nucleotide sequence ID" value="NZ_JAQMTI010000265.1"/>
</dbReference>
<evidence type="ECO:0000313" key="10">
    <source>
        <dbReference type="EMBL" id="MDB9443810.1"/>
    </source>
</evidence>